<name>A0A9Q8SWD2_9PEZI</name>
<dbReference type="GeneID" id="73344142"/>
<evidence type="ECO:0000313" key="3">
    <source>
        <dbReference type="Proteomes" id="UP000830671"/>
    </source>
</evidence>
<accession>A0A9Q8SWD2</accession>
<feature type="region of interest" description="Disordered" evidence="1">
    <location>
        <begin position="141"/>
        <end position="170"/>
    </location>
</feature>
<gene>
    <name evidence="2" type="ORF">CLUP02_10156</name>
</gene>
<dbReference type="EMBL" id="CP019477">
    <property type="protein sequence ID" value="UQC84660.1"/>
    <property type="molecule type" value="Genomic_DNA"/>
</dbReference>
<organism evidence="2 3">
    <name type="scientific">Colletotrichum lupini</name>
    <dbReference type="NCBI Taxonomy" id="145971"/>
    <lineage>
        <taxon>Eukaryota</taxon>
        <taxon>Fungi</taxon>
        <taxon>Dikarya</taxon>
        <taxon>Ascomycota</taxon>
        <taxon>Pezizomycotina</taxon>
        <taxon>Sordariomycetes</taxon>
        <taxon>Hypocreomycetidae</taxon>
        <taxon>Glomerellales</taxon>
        <taxon>Glomerellaceae</taxon>
        <taxon>Colletotrichum</taxon>
        <taxon>Colletotrichum acutatum species complex</taxon>
    </lineage>
</organism>
<dbReference type="Proteomes" id="UP000830671">
    <property type="component" value="Chromosome 5"/>
</dbReference>
<keyword evidence="3" id="KW-1185">Reference proteome</keyword>
<evidence type="ECO:0000256" key="1">
    <source>
        <dbReference type="SAM" id="MobiDB-lite"/>
    </source>
</evidence>
<dbReference type="AlphaFoldDB" id="A0A9Q8SWD2"/>
<protein>
    <submittedName>
        <fullName evidence="2">Uncharacterized protein</fullName>
    </submittedName>
</protein>
<sequence>MQVAVSASVEMHQTIENLTTGSALEFGAFQGKLLRIQESRSRGVTVTEWQGMGWERWDTYPVPARGHHPESRLGLRVSSALQGGVWHFVDEDDQLQVRLLSEMARNQVLGKHFGAKQLWMKGIMTRPGQVRQYQAGHVRTGDAPIHQNSTAAERPVGSGRVGGADTGGPFARLPGAVAPEGDGEEDMRILPEGWCVAHSVPQQDMDENATLKTGGKVELTRQ</sequence>
<evidence type="ECO:0000313" key="2">
    <source>
        <dbReference type="EMBL" id="UQC84660.1"/>
    </source>
</evidence>
<dbReference type="KEGG" id="clup:CLUP02_10156"/>
<dbReference type="RefSeq" id="XP_049146277.1">
    <property type="nucleotide sequence ID" value="XM_049289132.1"/>
</dbReference>
<proteinExistence type="predicted"/>
<reference evidence="2" key="1">
    <citation type="journal article" date="2021" name="Mol. Plant Microbe Interact.">
        <title>Complete Genome Sequence of the Plant-Pathogenic Fungus Colletotrichum lupini.</title>
        <authorList>
            <person name="Baroncelli R."/>
            <person name="Pensec F."/>
            <person name="Da Lio D."/>
            <person name="Boufleur T."/>
            <person name="Vicente I."/>
            <person name="Sarrocco S."/>
            <person name="Picot A."/>
            <person name="Baraldi E."/>
            <person name="Sukno S."/>
            <person name="Thon M."/>
            <person name="Le Floch G."/>
        </authorList>
    </citation>
    <scope>NUCLEOTIDE SEQUENCE</scope>
    <source>
        <strain evidence="2">IMI 504893</strain>
    </source>
</reference>